<dbReference type="SUPFAM" id="SSF51735">
    <property type="entry name" value="NAD(P)-binding Rossmann-fold domains"/>
    <property type="match status" value="1"/>
</dbReference>
<accession>A0A1H8B318</accession>
<reference evidence="3 4" key="1">
    <citation type="submission" date="2016-10" db="EMBL/GenBank/DDBJ databases">
        <authorList>
            <person name="de Groot N.N."/>
        </authorList>
    </citation>
    <scope>NUCLEOTIDE SEQUENCE [LARGE SCALE GENOMIC DNA]</scope>
    <source>
        <strain evidence="3 4">CGMCC 1.5070</strain>
    </source>
</reference>
<dbReference type="AlphaFoldDB" id="A0A1H8B318"/>
<organism evidence="3 4">
    <name type="scientific">Hydrogenoanaerobacterium saccharovorans</name>
    <dbReference type="NCBI Taxonomy" id="474960"/>
    <lineage>
        <taxon>Bacteria</taxon>
        <taxon>Bacillati</taxon>
        <taxon>Bacillota</taxon>
        <taxon>Clostridia</taxon>
        <taxon>Eubacteriales</taxon>
        <taxon>Oscillospiraceae</taxon>
        <taxon>Hydrogenoanaerobacterium</taxon>
    </lineage>
</organism>
<sequence length="224" mass="24495">MFNYHKPSIPFGIIGLGRFGYALAETLAHSGKEVLVLDNNENKIRQIQEHVGQAFVTPLLDKATLEESGIQNCETVVVCIGEQIEASILTALNVIELGVPRVIAKAISAEHGRVLQKIGAEVVYPEKDMAIRLASKLTTSRALDYIELSENFSISEMKLTAKFDGVTIMEANLRKTFGLNIIAIIKDGKTAVDITPDIVLSESDLIVVVGTKENISRFEKVLSD</sequence>
<dbReference type="PROSITE" id="PS51201">
    <property type="entry name" value="RCK_N"/>
    <property type="match status" value="1"/>
</dbReference>
<protein>
    <submittedName>
        <fullName evidence="3">Trk system potassium uptake protein TrkA</fullName>
    </submittedName>
</protein>
<dbReference type="Gene3D" id="3.30.70.1450">
    <property type="entry name" value="Regulator of K+ conductance, C-terminal domain"/>
    <property type="match status" value="1"/>
</dbReference>
<dbReference type="GO" id="GO:0006813">
    <property type="term" value="P:potassium ion transport"/>
    <property type="evidence" value="ECO:0007669"/>
    <property type="project" value="InterPro"/>
</dbReference>
<evidence type="ECO:0000259" key="2">
    <source>
        <dbReference type="PROSITE" id="PS51202"/>
    </source>
</evidence>
<evidence type="ECO:0000313" key="4">
    <source>
        <dbReference type="Proteomes" id="UP000199158"/>
    </source>
</evidence>
<dbReference type="InterPro" id="IPR036721">
    <property type="entry name" value="RCK_C_sf"/>
</dbReference>
<dbReference type="EMBL" id="FOCG01000001">
    <property type="protein sequence ID" value="SEM77325.1"/>
    <property type="molecule type" value="Genomic_DNA"/>
</dbReference>
<dbReference type="OrthoDB" id="9776294at2"/>
<evidence type="ECO:0000259" key="1">
    <source>
        <dbReference type="PROSITE" id="PS51201"/>
    </source>
</evidence>
<dbReference type="PANTHER" id="PTHR43833">
    <property type="entry name" value="POTASSIUM CHANNEL PROTEIN 2-RELATED-RELATED"/>
    <property type="match status" value="1"/>
</dbReference>
<dbReference type="InterPro" id="IPR003148">
    <property type="entry name" value="RCK_N"/>
</dbReference>
<dbReference type="InterPro" id="IPR036291">
    <property type="entry name" value="NAD(P)-bd_dom_sf"/>
</dbReference>
<feature type="domain" description="RCK C-terminal" evidence="2">
    <location>
        <begin position="141"/>
        <end position="224"/>
    </location>
</feature>
<gene>
    <name evidence="3" type="ORF">SAMN05216180_1689</name>
</gene>
<keyword evidence="4" id="KW-1185">Reference proteome</keyword>
<dbReference type="Proteomes" id="UP000199158">
    <property type="component" value="Unassembled WGS sequence"/>
</dbReference>
<dbReference type="Pfam" id="PF02254">
    <property type="entry name" value="TrkA_N"/>
    <property type="match status" value="1"/>
</dbReference>
<dbReference type="STRING" id="474960.SAMN05216180_1689"/>
<evidence type="ECO:0000313" key="3">
    <source>
        <dbReference type="EMBL" id="SEM77325.1"/>
    </source>
</evidence>
<dbReference type="SUPFAM" id="SSF116726">
    <property type="entry name" value="TrkA C-terminal domain-like"/>
    <property type="match status" value="1"/>
</dbReference>
<dbReference type="InterPro" id="IPR006037">
    <property type="entry name" value="RCK_C"/>
</dbReference>
<proteinExistence type="predicted"/>
<dbReference type="RefSeq" id="WP_092753523.1">
    <property type="nucleotide sequence ID" value="NZ_FOCG01000001.1"/>
</dbReference>
<dbReference type="InterPro" id="IPR050721">
    <property type="entry name" value="Trk_Ktr_HKT_K-transport"/>
</dbReference>
<dbReference type="Pfam" id="PF02080">
    <property type="entry name" value="TrkA_C"/>
    <property type="match status" value="1"/>
</dbReference>
<dbReference type="PANTHER" id="PTHR43833:SF7">
    <property type="entry name" value="KTR SYSTEM POTASSIUM UPTAKE PROTEIN C"/>
    <property type="match status" value="1"/>
</dbReference>
<dbReference type="PROSITE" id="PS51202">
    <property type="entry name" value="RCK_C"/>
    <property type="match status" value="1"/>
</dbReference>
<feature type="domain" description="RCK N-terminal" evidence="1">
    <location>
        <begin position="8"/>
        <end position="124"/>
    </location>
</feature>
<dbReference type="Gene3D" id="3.40.50.720">
    <property type="entry name" value="NAD(P)-binding Rossmann-like Domain"/>
    <property type="match status" value="1"/>
</dbReference>
<name>A0A1H8B318_9FIRM</name>
<dbReference type="GO" id="GO:0008324">
    <property type="term" value="F:monoatomic cation transmembrane transporter activity"/>
    <property type="evidence" value="ECO:0007669"/>
    <property type="project" value="InterPro"/>
</dbReference>